<dbReference type="Pfam" id="PF13561">
    <property type="entry name" value="adh_short_C2"/>
    <property type="match status" value="1"/>
</dbReference>
<reference evidence="3" key="1">
    <citation type="journal article" date="2023" name="Comput. Struct. Biotechnol. J.">
        <title>Discovery of a novel marine Bacteroidetes with a rich repertoire of carbohydrate-active enzymes.</title>
        <authorList>
            <person name="Chen B."/>
            <person name="Liu G."/>
            <person name="Chen Q."/>
            <person name="Wang H."/>
            <person name="Liu L."/>
            <person name="Tang K."/>
        </authorList>
    </citation>
    <scope>NUCLEOTIDE SEQUENCE</scope>
    <source>
        <strain evidence="3">TK19036</strain>
    </source>
</reference>
<sequence length="268" mass="29203">MPTPSIDLSNKNILVTGGAGFGVGGGICEAIAAFGGNLFINDIREDALQEAVEKYPGSVAVPGDISQASEVERMFREINEQYGVVHNLVNSAGIGITKPMYEVEEHEYDRLFGVNVRAMWLMSKAFVRQLLPTKTEGAIVNVSSVHAKAASAQYVVYAGTKGAVEGLTRAMAVELGRFNIRCNAIGPGYVHAEQNYDLLKNLADDPHQWVDTYKNEYQSIPRLIEARDCGNVAAFLLSDLSRAVTGQVMYVDQGLTSMLFTRGFSEKE</sequence>
<dbReference type="GO" id="GO:0048038">
    <property type="term" value="F:quinone binding"/>
    <property type="evidence" value="ECO:0007669"/>
    <property type="project" value="TreeGrafter"/>
</dbReference>
<dbReference type="EMBL" id="CP120682">
    <property type="protein sequence ID" value="WKN38031.1"/>
    <property type="molecule type" value="Genomic_DNA"/>
</dbReference>
<dbReference type="InterPro" id="IPR036291">
    <property type="entry name" value="NAD(P)-bd_dom_sf"/>
</dbReference>
<dbReference type="PROSITE" id="PS00061">
    <property type="entry name" value="ADH_SHORT"/>
    <property type="match status" value="1"/>
</dbReference>
<dbReference type="InterPro" id="IPR020904">
    <property type="entry name" value="Sc_DH/Rdtase_CS"/>
</dbReference>
<dbReference type="FunFam" id="3.40.50.720:FF:000084">
    <property type="entry name" value="Short-chain dehydrogenase reductase"/>
    <property type="match status" value="1"/>
</dbReference>
<comment type="similarity">
    <text evidence="1">Belongs to the short-chain dehydrogenases/reductases (SDR) family.</text>
</comment>
<protein>
    <submittedName>
        <fullName evidence="3">SDR family NAD(P)-dependent oxidoreductase</fullName>
    </submittedName>
</protein>
<dbReference type="GO" id="GO:0016616">
    <property type="term" value="F:oxidoreductase activity, acting on the CH-OH group of donors, NAD or NADP as acceptor"/>
    <property type="evidence" value="ECO:0007669"/>
    <property type="project" value="TreeGrafter"/>
</dbReference>
<dbReference type="PRINTS" id="PR00081">
    <property type="entry name" value="GDHRDH"/>
</dbReference>
<reference evidence="3" key="2">
    <citation type="journal article" date="2024" name="Antonie Van Leeuwenhoek">
        <title>Roseihalotalea indica gen. nov., sp. nov., a halophilic Bacteroidetes from mesopelagic Southwest Indian Ocean with higher carbohydrate metabolic potential.</title>
        <authorList>
            <person name="Chen B."/>
            <person name="Zhang M."/>
            <person name="Lin D."/>
            <person name="Ye J."/>
            <person name="Tang K."/>
        </authorList>
    </citation>
    <scope>NUCLEOTIDE SEQUENCE</scope>
    <source>
        <strain evidence="3">TK19036</strain>
    </source>
</reference>
<keyword evidence="2" id="KW-0560">Oxidoreductase</keyword>
<dbReference type="PRINTS" id="PR00080">
    <property type="entry name" value="SDRFAMILY"/>
</dbReference>
<accession>A0AA49GQC4</accession>
<evidence type="ECO:0000313" key="3">
    <source>
        <dbReference type="EMBL" id="WKN38031.1"/>
    </source>
</evidence>
<evidence type="ECO:0000256" key="1">
    <source>
        <dbReference type="ARBA" id="ARBA00006484"/>
    </source>
</evidence>
<organism evidence="3">
    <name type="scientific">Roseihalotalea indica</name>
    <dbReference type="NCBI Taxonomy" id="2867963"/>
    <lineage>
        <taxon>Bacteria</taxon>
        <taxon>Pseudomonadati</taxon>
        <taxon>Bacteroidota</taxon>
        <taxon>Cytophagia</taxon>
        <taxon>Cytophagales</taxon>
        <taxon>Catalimonadaceae</taxon>
        <taxon>Roseihalotalea</taxon>
    </lineage>
</organism>
<dbReference type="GO" id="GO:0006633">
    <property type="term" value="P:fatty acid biosynthetic process"/>
    <property type="evidence" value="ECO:0007669"/>
    <property type="project" value="TreeGrafter"/>
</dbReference>
<evidence type="ECO:0000256" key="2">
    <source>
        <dbReference type="ARBA" id="ARBA00023002"/>
    </source>
</evidence>
<dbReference type="Gene3D" id="1.10.8.400">
    <property type="entry name" value="Enoyl acyl carrier protein reductase"/>
    <property type="match status" value="1"/>
</dbReference>
<gene>
    <name evidence="3" type="ORF">K4G66_04830</name>
</gene>
<dbReference type="AlphaFoldDB" id="A0AA49GQC4"/>
<dbReference type="SUPFAM" id="SSF51735">
    <property type="entry name" value="NAD(P)-binding Rossmann-fold domains"/>
    <property type="match status" value="1"/>
</dbReference>
<proteinExistence type="inferred from homology"/>
<dbReference type="InterPro" id="IPR002347">
    <property type="entry name" value="SDR_fam"/>
</dbReference>
<dbReference type="Gene3D" id="3.40.50.720">
    <property type="entry name" value="NAD(P)-binding Rossmann-like Domain"/>
    <property type="match status" value="1"/>
</dbReference>
<dbReference type="CDD" id="cd05233">
    <property type="entry name" value="SDR_c"/>
    <property type="match status" value="1"/>
</dbReference>
<dbReference type="PANTHER" id="PTHR42760">
    <property type="entry name" value="SHORT-CHAIN DEHYDROGENASES/REDUCTASES FAMILY MEMBER"/>
    <property type="match status" value="1"/>
</dbReference>
<name>A0AA49GQC4_9BACT</name>
<dbReference type="PANTHER" id="PTHR42760:SF133">
    <property type="entry name" value="3-OXOACYL-[ACYL-CARRIER-PROTEIN] REDUCTASE"/>
    <property type="match status" value="1"/>
</dbReference>